<dbReference type="InterPro" id="IPR029044">
    <property type="entry name" value="Nucleotide-diphossugar_trans"/>
</dbReference>
<dbReference type="RefSeq" id="WP_183975020.1">
    <property type="nucleotide sequence ID" value="NZ_JACIBY010000006.1"/>
</dbReference>
<gene>
    <name evidence="7" type="ORF">FHS57_003062</name>
</gene>
<evidence type="ECO:0000256" key="3">
    <source>
        <dbReference type="ARBA" id="ARBA00022676"/>
    </source>
</evidence>
<organism evidence="7 8">
    <name type="scientific">Runella defluvii</name>
    <dbReference type="NCBI Taxonomy" id="370973"/>
    <lineage>
        <taxon>Bacteria</taxon>
        <taxon>Pseudomonadati</taxon>
        <taxon>Bacteroidota</taxon>
        <taxon>Cytophagia</taxon>
        <taxon>Cytophagales</taxon>
        <taxon>Spirosomataceae</taxon>
        <taxon>Runella</taxon>
    </lineage>
</organism>
<dbReference type="SUPFAM" id="SSF53448">
    <property type="entry name" value="Nucleotide-diphospho-sugar transferases"/>
    <property type="match status" value="1"/>
</dbReference>
<evidence type="ECO:0000256" key="2">
    <source>
        <dbReference type="ARBA" id="ARBA00022475"/>
    </source>
</evidence>
<dbReference type="CDD" id="cd02522">
    <property type="entry name" value="GT_2_like_a"/>
    <property type="match status" value="1"/>
</dbReference>
<evidence type="ECO:0000313" key="7">
    <source>
        <dbReference type="EMBL" id="MBB3839056.1"/>
    </source>
</evidence>
<dbReference type="GO" id="GO:0016757">
    <property type="term" value="F:glycosyltransferase activity"/>
    <property type="evidence" value="ECO:0007669"/>
    <property type="project" value="UniProtKB-KW"/>
</dbReference>
<keyword evidence="4 7" id="KW-0808">Transferase</keyword>
<evidence type="ECO:0000256" key="4">
    <source>
        <dbReference type="ARBA" id="ARBA00022679"/>
    </source>
</evidence>
<evidence type="ECO:0000259" key="6">
    <source>
        <dbReference type="Pfam" id="PF00535"/>
    </source>
</evidence>
<dbReference type="NCBIfam" id="TIGR04283">
    <property type="entry name" value="glyco_like_mftF"/>
    <property type="match status" value="1"/>
</dbReference>
<dbReference type="EMBL" id="JACIBY010000006">
    <property type="protein sequence ID" value="MBB3839056.1"/>
    <property type="molecule type" value="Genomic_DNA"/>
</dbReference>
<name>A0A7W6ER41_9BACT</name>
<dbReference type="AlphaFoldDB" id="A0A7W6ER41"/>
<proteinExistence type="predicted"/>
<comment type="caution">
    <text evidence="7">The sequence shown here is derived from an EMBL/GenBank/DDBJ whole genome shotgun (WGS) entry which is preliminary data.</text>
</comment>
<sequence>MNTKFISVIIPTLNEETNVGRLVKFLYKYGRRYVLDVIVVDGGSADNTVQVAEAAGAAVVASPKGRAQQMNAGAARAAGEVLYFVHADTQVAESFADDIAQAVQEGYQAGGYRFRFDSDRWLLRINSYCTRFDALFVRGGDQTLFVTRVLFNSLGGFDERYVIMEEYDFLRKMWKSHRKLFKLIPKEVVVSARKYETNSWLSVQLANLVAVLQFKMGRNPQYIAHLYKKMLNNR</sequence>
<dbReference type="PANTHER" id="PTHR43646">
    <property type="entry name" value="GLYCOSYLTRANSFERASE"/>
    <property type="match status" value="1"/>
</dbReference>
<keyword evidence="8" id="KW-1185">Reference proteome</keyword>
<evidence type="ECO:0000256" key="5">
    <source>
        <dbReference type="ARBA" id="ARBA00023136"/>
    </source>
</evidence>
<protein>
    <submittedName>
        <fullName evidence="7">RSAM/selenodomain-associated transferase 2</fullName>
    </submittedName>
</protein>
<dbReference type="InterPro" id="IPR026461">
    <property type="entry name" value="Trfase_2_rSAM/seldom_assoc"/>
</dbReference>
<dbReference type="InterPro" id="IPR001173">
    <property type="entry name" value="Glyco_trans_2-like"/>
</dbReference>
<keyword evidence="5" id="KW-0472">Membrane</keyword>
<dbReference type="GO" id="GO:0005886">
    <property type="term" value="C:plasma membrane"/>
    <property type="evidence" value="ECO:0007669"/>
    <property type="project" value="UniProtKB-SubCell"/>
</dbReference>
<accession>A0A7W6ER41</accession>
<evidence type="ECO:0000256" key="1">
    <source>
        <dbReference type="ARBA" id="ARBA00004236"/>
    </source>
</evidence>
<dbReference type="Proteomes" id="UP000541352">
    <property type="component" value="Unassembled WGS sequence"/>
</dbReference>
<keyword evidence="3" id="KW-0328">Glycosyltransferase</keyword>
<dbReference type="Gene3D" id="3.90.550.10">
    <property type="entry name" value="Spore Coat Polysaccharide Biosynthesis Protein SpsA, Chain A"/>
    <property type="match status" value="1"/>
</dbReference>
<evidence type="ECO:0000313" key="8">
    <source>
        <dbReference type="Proteomes" id="UP000541352"/>
    </source>
</evidence>
<keyword evidence="2" id="KW-1003">Cell membrane</keyword>
<dbReference type="PANTHER" id="PTHR43646:SF2">
    <property type="entry name" value="GLYCOSYLTRANSFERASE 2-LIKE DOMAIN-CONTAINING PROTEIN"/>
    <property type="match status" value="1"/>
</dbReference>
<dbReference type="Pfam" id="PF00535">
    <property type="entry name" value="Glycos_transf_2"/>
    <property type="match status" value="1"/>
</dbReference>
<comment type="subcellular location">
    <subcellularLocation>
        <location evidence="1">Cell membrane</location>
    </subcellularLocation>
</comment>
<feature type="domain" description="Glycosyltransferase 2-like" evidence="6">
    <location>
        <begin position="7"/>
        <end position="121"/>
    </location>
</feature>
<reference evidence="7 8" key="1">
    <citation type="submission" date="2020-08" db="EMBL/GenBank/DDBJ databases">
        <title>Genomic Encyclopedia of Type Strains, Phase IV (KMG-IV): sequencing the most valuable type-strain genomes for metagenomic binning, comparative biology and taxonomic classification.</title>
        <authorList>
            <person name="Goeker M."/>
        </authorList>
    </citation>
    <scope>NUCLEOTIDE SEQUENCE [LARGE SCALE GENOMIC DNA]</scope>
    <source>
        <strain evidence="7 8">DSM 17976</strain>
    </source>
</reference>